<dbReference type="AlphaFoldDB" id="A0AAJ5C2A8"/>
<dbReference type="PANTHER" id="PTHR13243:SF1">
    <property type="entry name" value="NUCLEOLAR PROTEIN 16"/>
    <property type="match status" value="1"/>
</dbReference>
<dbReference type="Proteomes" id="UP001294444">
    <property type="component" value="Unassembled WGS sequence"/>
</dbReference>
<evidence type="ECO:0000256" key="5">
    <source>
        <dbReference type="ARBA" id="ARBA00023242"/>
    </source>
</evidence>
<evidence type="ECO:0000256" key="4">
    <source>
        <dbReference type="ARBA" id="ARBA00015522"/>
    </source>
</evidence>
<evidence type="ECO:0000256" key="6">
    <source>
        <dbReference type="SAM" id="MobiDB-lite"/>
    </source>
</evidence>
<dbReference type="Pfam" id="PF09420">
    <property type="entry name" value="Nop16"/>
    <property type="match status" value="1"/>
</dbReference>
<dbReference type="EMBL" id="OAPG01000001">
    <property type="protein sequence ID" value="SNX81375.1"/>
    <property type="molecule type" value="Genomic_DNA"/>
</dbReference>
<protein>
    <recommendedName>
        <fullName evidence="4">Nucleolar protein 16</fullName>
    </recommendedName>
</protein>
<evidence type="ECO:0000256" key="1">
    <source>
        <dbReference type="ARBA" id="ARBA00002889"/>
    </source>
</evidence>
<keyword evidence="8" id="KW-1185">Reference proteome</keyword>
<feature type="compositionally biased region" description="Basic residues" evidence="6">
    <location>
        <begin position="1"/>
        <end position="11"/>
    </location>
</feature>
<dbReference type="GO" id="GO:0005730">
    <property type="term" value="C:nucleolus"/>
    <property type="evidence" value="ECO:0007669"/>
    <property type="project" value="UniProtKB-SubCell"/>
</dbReference>
<feature type="compositionally biased region" description="Low complexity" evidence="6">
    <location>
        <begin position="82"/>
        <end position="94"/>
    </location>
</feature>
<evidence type="ECO:0000313" key="7">
    <source>
        <dbReference type="EMBL" id="SNX81375.1"/>
    </source>
</evidence>
<dbReference type="GO" id="GO:0042273">
    <property type="term" value="P:ribosomal large subunit biogenesis"/>
    <property type="evidence" value="ECO:0007669"/>
    <property type="project" value="TreeGrafter"/>
</dbReference>
<accession>A0AAJ5C2A8</accession>
<dbReference type="PANTHER" id="PTHR13243">
    <property type="entry name" value="HSPC111 PROTEIN-RELATED"/>
    <property type="match status" value="1"/>
</dbReference>
<proteinExistence type="inferred from homology"/>
<evidence type="ECO:0000256" key="2">
    <source>
        <dbReference type="ARBA" id="ARBA00004604"/>
    </source>
</evidence>
<comment type="similarity">
    <text evidence="3">Belongs to the NOP16 family.</text>
</comment>
<comment type="subcellular location">
    <subcellularLocation>
        <location evidence="2">Nucleus</location>
        <location evidence="2">Nucleolus</location>
    </subcellularLocation>
</comment>
<dbReference type="InterPro" id="IPR019002">
    <property type="entry name" value="Ribosome_biogenesis_Nop16"/>
</dbReference>
<name>A0AAJ5C2A8_9BASI</name>
<evidence type="ECO:0000256" key="3">
    <source>
        <dbReference type="ARBA" id="ARBA00008479"/>
    </source>
</evidence>
<gene>
    <name evidence="7" type="ORF">MEPE_00080</name>
</gene>
<organism evidence="7 8">
    <name type="scientific">Melanopsichium pennsylvanicum</name>
    <dbReference type="NCBI Taxonomy" id="63383"/>
    <lineage>
        <taxon>Eukaryota</taxon>
        <taxon>Fungi</taxon>
        <taxon>Dikarya</taxon>
        <taxon>Basidiomycota</taxon>
        <taxon>Ustilaginomycotina</taxon>
        <taxon>Ustilaginomycetes</taxon>
        <taxon>Ustilaginales</taxon>
        <taxon>Ustilaginaceae</taxon>
        <taxon>Melanopsichium</taxon>
    </lineage>
</organism>
<keyword evidence="5" id="KW-0539">Nucleus</keyword>
<comment type="caution">
    <text evidence="7">The sequence shown here is derived from an EMBL/GenBank/DDBJ whole genome shotgun (WGS) entry which is preliminary data.</text>
</comment>
<feature type="region of interest" description="Disordered" evidence="6">
    <location>
        <begin position="1"/>
        <end position="46"/>
    </location>
</feature>
<comment type="function">
    <text evidence="1">Involved in the biogenesis of the 60S ribosomal subunit.</text>
</comment>
<feature type="region of interest" description="Disordered" evidence="6">
    <location>
        <begin position="64"/>
        <end position="95"/>
    </location>
</feature>
<evidence type="ECO:0000313" key="8">
    <source>
        <dbReference type="Proteomes" id="UP001294444"/>
    </source>
</evidence>
<reference evidence="7" key="1">
    <citation type="submission" date="2023-10" db="EMBL/GenBank/DDBJ databases">
        <authorList>
            <person name="Guldener U."/>
        </authorList>
    </citation>
    <scope>NUCLEOTIDE SEQUENCE</scope>
    <source>
        <strain evidence="7">Mp4</strain>
    </source>
</reference>
<sequence length="248" mass="27384">MANPRQRRKARSASSLKPSLNAKRQMKKRLVRAPTVHGPDVLKDNYDPKLTLRQNYARLGLIPSLDVRPDSGGVERPTSLASSSSSSSSSTSSTCAVAAANIDVPVRKGMARVVRDAQGNIINIIEPPTSIDDQDQETTAWGKPLATSIADEKLIETYMPPSKQSNTTNGAGRNQVVEQLEIMAAKAQRVQRHTSSFETQWLKRLVEKYGSDTEAMAKDRKLNIWQKTQGEIKRAINKAGGFEFFFQS</sequence>